<sequence>MYDRRASATPFSSAGAVASACLLLLLLFPCSLLASVSAQGSTSRWQTLNGDPPLVIARGGFSGLFPYGSPSGFNFTMLVSVPDVIVWCDVQLSKDGVGVCLPNLLMQDSTDVAEAFPGRESSYPVNGVSTKGYFTVDFTLKELQNVNLVQGIYTRTFRFDRDFQIQTIQDLAAVKPPRIWLNIQHNDFFTQHNLSMRSYVLSIYRKMVVQYISSPEVGFLRSVAARINPNTTKLVLRLLGPHETEPLTNQTYSSLLSNLTFIKTFASGIIVPKTYIWPQGADFYLQPHTSIVSDAHKAGLEVFASDFANDLLLSYNYSYDPVAEYLNFIDNGDFSVDGMLSDFPITPSAVRECFSHLDKNAPKQANFLIISKDGASGDYPGCTDLAYLNAISGGADVIDCPIQMSKDGVPFCSGSINLMNNTDVAQSSSGNPQIIPELGSGIFSFSLTWDEIQKLTPAISNPYTAFELVRNPKYKSAGKLQTLADFLALAKNASSLSGILISIENAPYLIEKQSLPVIDAVLDVLSKAGYDNQTAKKVMIQSTNSSVLTKFRGKSSYELVYEVDETIGDALDDTVKDIKTFADSVVVGKTSVFSMSSLFLIGTTNVVSRLRSFGLSVYAQTFSNEFVSQSWDFFSDATQEINSYYLAGNVSGVITDFPQTSARYRKNRCISSVPPYMAPAEPGALVQILPEFALPPAVAPFPALTESDVVEPPLPSVSAEPPTSPGPKPRNGQPKISACIVLTNLALLFTIVYIF</sequence>
<evidence type="ECO:0000256" key="1">
    <source>
        <dbReference type="ARBA" id="ARBA00007277"/>
    </source>
</evidence>
<evidence type="ECO:0000256" key="3">
    <source>
        <dbReference type="ARBA" id="ARBA00022729"/>
    </source>
</evidence>
<accession>A0A9Q0G0N3</accession>
<protein>
    <recommendedName>
        <fullName evidence="2">glycerophosphodiester phosphodiesterase</fullName>
        <ecNumber evidence="2">3.1.4.46</ecNumber>
    </recommendedName>
</protein>
<proteinExistence type="inferred from homology"/>
<keyword evidence="12" id="KW-1185">Reference proteome</keyword>
<keyword evidence="4" id="KW-0319">Glycerol metabolism</keyword>
<dbReference type="InterPro" id="IPR030395">
    <property type="entry name" value="GP_PDE_dom"/>
</dbReference>
<evidence type="ECO:0000256" key="4">
    <source>
        <dbReference type="ARBA" id="ARBA00022798"/>
    </source>
</evidence>
<dbReference type="InterPro" id="IPR017946">
    <property type="entry name" value="PLC-like_Pdiesterase_TIM-brl"/>
</dbReference>
<dbReference type="GO" id="GO:0008889">
    <property type="term" value="F:glycerophosphodiester phosphodiesterase activity"/>
    <property type="evidence" value="ECO:0007669"/>
    <property type="project" value="UniProtKB-EC"/>
</dbReference>
<evidence type="ECO:0000256" key="6">
    <source>
        <dbReference type="ARBA" id="ARBA00023180"/>
    </source>
</evidence>
<keyword evidence="3 9" id="KW-0732">Signal</keyword>
<evidence type="ECO:0000256" key="9">
    <source>
        <dbReference type="SAM" id="SignalP"/>
    </source>
</evidence>
<dbReference type="FunFam" id="3.20.20.190:FF:000011">
    <property type="entry name" value="Glycerophosphodiester phosphodiesterase GDPDL3"/>
    <property type="match status" value="1"/>
</dbReference>
<dbReference type="OrthoDB" id="1058301at2759"/>
<feature type="signal peptide" evidence="9">
    <location>
        <begin position="1"/>
        <end position="38"/>
    </location>
</feature>
<evidence type="ECO:0000256" key="5">
    <source>
        <dbReference type="ARBA" id="ARBA00022801"/>
    </source>
</evidence>
<feature type="domain" description="GP-PDE" evidence="10">
    <location>
        <begin position="53"/>
        <end position="351"/>
    </location>
</feature>
<name>A0A9Q0G0N3_9ROSI</name>
<evidence type="ECO:0000256" key="2">
    <source>
        <dbReference type="ARBA" id="ARBA00012247"/>
    </source>
</evidence>
<dbReference type="GO" id="GO:0006071">
    <property type="term" value="P:glycerol metabolic process"/>
    <property type="evidence" value="ECO:0007669"/>
    <property type="project" value="UniProtKB-KW"/>
</dbReference>
<gene>
    <name evidence="11" type="ORF">Tsubulata_015539</name>
</gene>
<dbReference type="FunFam" id="3.20.20.190:FF:000013">
    <property type="entry name" value="Glycerophosphodiester phosphodiesterase GDPDL3"/>
    <property type="match status" value="1"/>
</dbReference>
<reference evidence="11" key="2">
    <citation type="journal article" date="2023" name="Plants (Basel)">
        <title>Annotation of the Turnera subulata (Passifloraceae) Draft Genome Reveals the S-Locus Evolved after the Divergence of Turneroideae from Passifloroideae in a Stepwise Manner.</title>
        <authorList>
            <person name="Henning P.M."/>
            <person name="Roalson E.H."/>
            <person name="Mir W."/>
            <person name="McCubbin A.G."/>
            <person name="Shore J.S."/>
        </authorList>
    </citation>
    <scope>NUCLEOTIDE SEQUENCE</scope>
    <source>
        <strain evidence="11">F60SS</strain>
    </source>
</reference>
<feature type="chain" id="PRO_5040419025" description="glycerophosphodiester phosphodiesterase" evidence="9">
    <location>
        <begin position="39"/>
        <end position="755"/>
    </location>
</feature>
<dbReference type="Pfam" id="PF03009">
    <property type="entry name" value="GDPD"/>
    <property type="match status" value="1"/>
</dbReference>
<dbReference type="Gene3D" id="3.20.20.190">
    <property type="entry name" value="Phosphatidylinositol (PI) phosphodiesterase"/>
    <property type="match status" value="2"/>
</dbReference>
<evidence type="ECO:0000313" key="12">
    <source>
        <dbReference type="Proteomes" id="UP001141552"/>
    </source>
</evidence>
<dbReference type="AlphaFoldDB" id="A0A9Q0G0N3"/>
<keyword evidence="6" id="KW-0325">Glycoprotein</keyword>
<dbReference type="EMBL" id="JAKUCV010002868">
    <property type="protein sequence ID" value="KAJ4841180.1"/>
    <property type="molecule type" value="Genomic_DNA"/>
</dbReference>
<dbReference type="PANTHER" id="PTHR43620">
    <property type="entry name" value="GLYCEROPHOSPHORYL DIESTER PHOSPHODIESTERASE"/>
    <property type="match status" value="1"/>
</dbReference>
<dbReference type="PANTHER" id="PTHR43620:SF7">
    <property type="entry name" value="GLYCEROPHOSPHODIESTER PHOSPHODIESTERASE GDPD5-RELATED"/>
    <property type="match status" value="1"/>
</dbReference>
<organism evidence="11 12">
    <name type="scientific">Turnera subulata</name>
    <dbReference type="NCBI Taxonomy" id="218843"/>
    <lineage>
        <taxon>Eukaryota</taxon>
        <taxon>Viridiplantae</taxon>
        <taxon>Streptophyta</taxon>
        <taxon>Embryophyta</taxon>
        <taxon>Tracheophyta</taxon>
        <taxon>Spermatophyta</taxon>
        <taxon>Magnoliopsida</taxon>
        <taxon>eudicotyledons</taxon>
        <taxon>Gunneridae</taxon>
        <taxon>Pentapetalae</taxon>
        <taxon>rosids</taxon>
        <taxon>fabids</taxon>
        <taxon>Malpighiales</taxon>
        <taxon>Passifloraceae</taxon>
        <taxon>Turnera</taxon>
    </lineage>
</organism>
<keyword evidence="5" id="KW-0378">Hydrolase</keyword>
<dbReference type="Proteomes" id="UP001141552">
    <property type="component" value="Unassembled WGS sequence"/>
</dbReference>
<feature type="region of interest" description="Disordered" evidence="8">
    <location>
        <begin position="712"/>
        <end position="732"/>
    </location>
</feature>
<evidence type="ECO:0000313" key="11">
    <source>
        <dbReference type="EMBL" id="KAJ4841180.1"/>
    </source>
</evidence>
<dbReference type="SUPFAM" id="SSF51695">
    <property type="entry name" value="PLC-like phosphodiesterases"/>
    <property type="match status" value="2"/>
</dbReference>
<comment type="similarity">
    <text evidence="1">Belongs to the glycerophosphoryl diester phosphodiesterase family.</text>
</comment>
<dbReference type="PROSITE" id="PS51704">
    <property type="entry name" value="GP_PDE"/>
    <property type="match status" value="2"/>
</dbReference>
<dbReference type="CDD" id="cd08603">
    <property type="entry name" value="GDPD_SHV3_repeat_1"/>
    <property type="match status" value="1"/>
</dbReference>
<dbReference type="GO" id="GO:0006629">
    <property type="term" value="P:lipid metabolic process"/>
    <property type="evidence" value="ECO:0007669"/>
    <property type="project" value="InterPro"/>
</dbReference>
<feature type="domain" description="GP-PDE" evidence="10">
    <location>
        <begin position="367"/>
        <end position="665"/>
    </location>
</feature>
<dbReference type="PROSITE" id="PS51257">
    <property type="entry name" value="PROKAR_LIPOPROTEIN"/>
    <property type="match status" value="1"/>
</dbReference>
<evidence type="ECO:0000256" key="8">
    <source>
        <dbReference type="SAM" id="MobiDB-lite"/>
    </source>
</evidence>
<reference evidence="11" key="1">
    <citation type="submission" date="2022-02" db="EMBL/GenBank/DDBJ databases">
        <authorList>
            <person name="Henning P.M."/>
            <person name="McCubbin A.G."/>
            <person name="Shore J.S."/>
        </authorList>
    </citation>
    <scope>NUCLEOTIDE SEQUENCE</scope>
    <source>
        <strain evidence="11">F60SS</strain>
        <tissue evidence="11">Leaves</tissue>
    </source>
</reference>
<comment type="caution">
    <text evidence="11">The sequence shown here is derived from an EMBL/GenBank/DDBJ whole genome shotgun (WGS) entry which is preliminary data.</text>
</comment>
<dbReference type="CDD" id="cd08604">
    <property type="entry name" value="GDPD_SHV3_repeat_2"/>
    <property type="match status" value="1"/>
</dbReference>
<evidence type="ECO:0000259" key="10">
    <source>
        <dbReference type="PROSITE" id="PS51704"/>
    </source>
</evidence>
<evidence type="ECO:0000256" key="7">
    <source>
        <dbReference type="ARBA" id="ARBA00047512"/>
    </source>
</evidence>
<comment type="catalytic activity">
    <reaction evidence="7">
        <text>a sn-glycero-3-phosphodiester + H2O = an alcohol + sn-glycerol 3-phosphate + H(+)</text>
        <dbReference type="Rhea" id="RHEA:12969"/>
        <dbReference type="ChEBI" id="CHEBI:15377"/>
        <dbReference type="ChEBI" id="CHEBI:15378"/>
        <dbReference type="ChEBI" id="CHEBI:30879"/>
        <dbReference type="ChEBI" id="CHEBI:57597"/>
        <dbReference type="ChEBI" id="CHEBI:83408"/>
        <dbReference type="EC" id="3.1.4.46"/>
    </reaction>
</comment>
<dbReference type="EC" id="3.1.4.46" evidence="2"/>